<feature type="compositionally biased region" description="Low complexity" evidence="2">
    <location>
        <begin position="53"/>
        <end position="63"/>
    </location>
</feature>
<dbReference type="EMBL" id="OZ019896">
    <property type="protein sequence ID" value="CAK9223299.1"/>
    <property type="molecule type" value="Genomic_DNA"/>
</dbReference>
<sequence length="163" mass="18320">MTTAKGGRVSEKMQRAVRKLQHRIANSNQPYQNLLSSSDEMSAKSAVRRRASLSRSNRSSSSEMESDEDGRESPPYDVPEGFLAVYVGREKQRFVISAEYLNHAVFRILLEKSAEEFGFEHKGGLPIACDVAFFEHLLWLMESKDPALSKLDINELCGLCAYA</sequence>
<dbReference type="Pfam" id="PF02519">
    <property type="entry name" value="Auxin_inducible"/>
    <property type="match status" value="1"/>
</dbReference>
<dbReference type="Proteomes" id="UP001497512">
    <property type="component" value="Chromosome 4"/>
</dbReference>
<dbReference type="PANTHER" id="PTHR31374:SF32">
    <property type="entry name" value="SAUR FAMILY PROTEIN"/>
    <property type="match status" value="1"/>
</dbReference>
<protein>
    <recommendedName>
        <fullName evidence="5">Small auxin up regulated protein</fullName>
    </recommendedName>
</protein>
<proteinExistence type="inferred from homology"/>
<evidence type="ECO:0000256" key="1">
    <source>
        <dbReference type="ARBA" id="ARBA00006974"/>
    </source>
</evidence>
<feature type="region of interest" description="Disordered" evidence="2">
    <location>
        <begin position="22"/>
        <end position="78"/>
    </location>
</feature>
<name>A0ABP0UJU6_9BRYO</name>
<feature type="compositionally biased region" description="Polar residues" evidence="2">
    <location>
        <begin position="24"/>
        <end position="40"/>
    </location>
</feature>
<dbReference type="InterPro" id="IPR003676">
    <property type="entry name" value="SAUR_fam"/>
</dbReference>
<accession>A0ABP0UJU6</accession>
<evidence type="ECO:0000313" key="3">
    <source>
        <dbReference type="EMBL" id="CAK9223299.1"/>
    </source>
</evidence>
<keyword evidence="4" id="KW-1185">Reference proteome</keyword>
<gene>
    <name evidence="3" type="ORF">CSSPTR1EN2_LOCUS16762</name>
</gene>
<evidence type="ECO:0000313" key="4">
    <source>
        <dbReference type="Proteomes" id="UP001497512"/>
    </source>
</evidence>
<comment type="similarity">
    <text evidence="1">Belongs to the ARG7 family.</text>
</comment>
<organism evidence="3 4">
    <name type="scientific">Sphagnum troendelagicum</name>
    <dbReference type="NCBI Taxonomy" id="128251"/>
    <lineage>
        <taxon>Eukaryota</taxon>
        <taxon>Viridiplantae</taxon>
        <taxon>Streptophyta</taxon>
        <taxon>Embryophyta</taxon>
        <taxon>Bryophyta</taxon>
        <taxon>Sphagnophytina</taxon>
        <taxon>Sphagnopsida</taxon>
        <taxon>Sphagnales</taxon>
        <taxon>Sphagnaceae</taxon>
        <taxon>Sphagnum</taxon>
    </lineage>
</organism>
<reference evidence="3" key="1">
    <citation type="submission" date="2024-02" db="EMBL/GenBank/DDBJ databases">
        <authorList>
            <consortium name="ELIXIR-Norway"/>
            <consortium name="Elixir Norway"/>
        </authorList>
    </citation>
    <scope>NUCLEOTIDE SEQUENCE</scope>
</reference>
<evidence type="ECO:0008006" key="5">
    <source>
        <dbReference type="Google" id="ProtNLM"/>
    </source>
</evidence>
<dbReference type="PANTHER" id="PTHR31374">
    <property type="entry name" value="AUXIN-INDUCED PROTEIN-LIKE-RELATED"/>
    <property type="match status" value="1"/>
</dbReference>
<evidence type="ECO:0000256" key="2">
    <source>
        <dbReference type="SAM" id="MobiDB-lite"/>
    </source>
</evidence>